<dbReference type="EMBL" id="CP146072">
    <property type="protein sequence ID" value="WWR36979.1"/>
    <property type="molecule type" value="Genomic_DNA"/>
</dbReference>
<sequence length="297" mass="32390">MSSLERVLDIHDEDPGLAAVLLKSIVFSDLTDQEKNTFIWLVNHVVGELLSDWVAAFDLLLCNRWEGSAIYFKFLACAAYCSAHPVHAFAAELEYAELTGASLIEAKAHVGLLCVQSLQGSVDIAQSVNAVEGCVDLLGKPSNSLVGKGAAAALNNIISKLIDDPRLQGDELSHRNVIMDAAVVCERLWMQFGTWLNHERSLYLCALTFNRFGQWQSALDSAGKALVIIESNGVEEVDRAFLLLQVSKACQGLGNRGSADEALHAADRIAQGFDSQLSRWFLDVRSKLKVADFVPAD</sequence>
<accession>A0ABZ2H2K9</accession>
<evidence type="ECO:0000313" key="2">
    <source>
        <dbReference type="Proteomes" id="UP001369248"/>
    </source>
</evidence>
<dbReference type="Proteomes" id="UP001369248">
    <property type="component" value="Chromosome"/>
</dbReference>
<organism evidence="1 2">
    <name type="scientific">Pseudomonas bubulae</name>
    <dbReference type="NCBI Taxonomy" id="2316085"/>
    <lineage>
        <taxon>Bacteria</taxon>
        <taxon>Pseudomonadati</taxon>
        <taxon>Pseudomonadota</taxon>
        <taxon>Gammaproteobacteria</taxon>
        <taxon>Pseudomonadales</taxon>
        <taxon>Pseudomonadaceae</taxon>
        <taxon>Pseudomonas</taxon>
    </lineage>
</organism>
<gene>
    <name evidence="1" type="ORF">V6B39_18705</name>
</gene>
<dbReference type="GeneID" id="89545323"/>
<evidence type="ECO:0000313" key="1">
    <source>
        <dbReference type="EMBL" id="WWR36979.1"/>
    </source>
</evidence>
<proteinExistence type="predicted"/>
<protein>
    <submittedName>
        <fullName evidence="1">Uncharacterized protein</fullName>
    </submittedName>
</protein>
<reference evidence="2" key="1">
    <citation type="submission" date="2024-02" db="EMBL/GenBank/DDBJ databases">
        <title>Exploring bacterial hosts of class 1 integrons in salad vegetable microbiomes with epicPCR.</title>
        <authorList>
            <person name="Qi Q."/>
            <person name="Ghaly T.M."/>
            <person name="Gillings M.R."/>
            <person name="Tetu S.G."/>
        </authorList>
    </citation>
    <scope>NUCLEOTIDE SEQUENCE [LARGE SCALE GENOMIC DNA]</scope>
    <source>
        <strain evidence="2">S2-2023-2</strain>
    </source>
</reference>
<keyword evidence="2" id="KW-1185">Reference proteome</keyword>
<name>A0ABZ2H2K9_9PSED</name>
<dbReference type="RefSeq" id="WP_169916538.1">
    <property type="nucleotide sequence ID" value="NZ_CP146072.1"/>
</dbReference>